<dbReference type="PROSITE" id="PS50157">
    <property type="entry name" value="ZINC_FINGER_C2H2_2"/>
    <property type="match status" value="1"/>
</dbReference>
<dbReference type="SUPFAM" id="SSF57667">
    <property type="entry name" value="beta-beta-alpha zinc fingers"/>
    <property type="match status" value="1"/>
</dbReference>
<sequence>MNHVDGTTLTYGHPPPAQPPAAATGYQCAWLEKQSRCGEWFPTLAELVVHLGEIHEACGTANKPLVCQWDIGGSPCNAKFRRDNFKRHIQTHFGIADVCEDCGKSYSRPDTLKKHVKKYHPRQ</sequence>
<evidence type="ECO:0000313" key="4">
    <source>
        <dbReference type="Proteomes" id="UP000053647"/>
    </source>
</evidence>
<proteinExistence type="predicted"/>
<name>A0A0C9U9R9_PAXIN</name>
<keyword evidence="1" id="KW-0479">Metal-binding</keyword>
<organism evidence="3 4">
    <name type="scientific">Paxillus involutus ATCC 200175</name>
    <dbReference type="NCBI Taxonomy" id="664439"/>
    <lineage>
        <taxon>Eukaryota</taxon>
        <taxon>Fungi</taxon>
        <taxon>Dikarya</taxon>
        <taxon>Basidiomycota</taxon>
        <taxon>Agaricomycotina</taxon>
        <taxon>Agaricomycetes</taxon>
        <taxon>Agaricomycetidae</taxon>
        <taxon>Boletales</taxon>
        <taxon>Paxilineae</taxon>
        <taxon>Paxillaceae</taxon>
        <taxon>Paxillus</taxon>
    </lineage>
</organism>
<dbReference type="InterPro" id="IPR013087">
    <property type="entry name" value="Znf_C2H2_type"/>
</dbReference>
<dbReference type="Gene3D" id="3.30.160.60">
    <property type="entry name" value="Classic Zinc Finger"/>
    <property type="match status" value="2"/>
</dbReference>
<dbReference type="OrthoDB" id="2649786at2759"/>
<dbReference type="PROSITE" id="PS00028">
    <property type="entry name" value="ZINC_FINGER_C2H2_1"/>
    <property type="match status" value="1"/>
</dbReference>
<dbReference type="AlphaFoldDB" id="A0A0C9U9R9"/>
<evidence type="ECO:0000256" key="1">
    <source>
        <dbReference type="PROSITE-ProRule" id="PRU00042"/>
    </source>
</evidence>
<dbReference type="InterPro" id="IPR036236">
    <property type="entry name" value="Znf_C2H2_sf"/>
</dbReference>
<keyword evidence="4" id="KW-1185">Reference proteome</keyword>
<evidence type="ECO:0000313" key="3">
    <source>
        <dbReference type="EMBL" id="KIJ15681.1"/>
    </source>
</evidence>
<gene>
    <name evidence="3" type="ORF">PAXINDRAFT_11794</name>
</gene>
<evidence type="ECO:0000259" key="2">
    <source>
        <dbReference type="PROSITE" id="PS50157"/>
    </source>
</evidence>
<reference evidence="3 4" key="1">
    <citation type="submission" date="2014-06" db="EMBL/GenBank/DDBJ databases">
        <authorList>
            <consortium name="DOE Joint Genome Institute"/>
            <person name="Kuo A."/>
            <person name="Kohler A."/>
            <person name="Nagy L.G."/>
            <person name="Floudas D."/>
            <person name="Copeland A."/>
            <person name="Barry K.W."/>
            <person name="Cichocki N."/>
            <person name="Veneault-Fourrey C."/>
            <person name="LaButti K."/>
            <person name="Lindquist E.A."/>
            <person name="Lipzen A."/>
            <person name="Lundell T."/>
            <person name="Morin E."/>
            <person name="Murat C."/>
            <person name="Sun H."/>
            <person name="Tunlid A."/>
            <person name="Henrissat B."/>
            <person name="Grigoriev I.V."/>
            <person name="Hibbett D.S."/>
            <person name="Martin F."/>
            <person name="Nordberg H.P."/>
            <person name="Cantor M.N."/>
            <person name="Hua S.X."/>
        </authorList>
    </citation>
    <scope>NUCLEOTIDE SEQUENCE [LARGE SCALE GENOMIC DNA]</scope>
    <source>
        <strain evidence="3 4">ATCC 200175</strain>
    </source>
</reference>
<protein>
    <recommendedName>
        <fullName evidence="2">C2H2-type domain-containing protein</fullName>
    </recommendedName>
</protein>
<keyword evidence="1" id="KW-0863">Zinc-finger</keyword>
<dbReference type="Proteomes" id="UP000053647">
    <property type="component" value="Unassembled WGS sequence"/>
</dbReference>
<reference evidence="4" key="2">
    <citation type="submission" date="2015-01" db="EMBL/GenBank/DDBJ databases">
        <title>Evolutionary Origins and Diversification of the Mycorrhizal Mutualists.</title>
        <authorList>
            <consortium name="DOE Joint Genome Institute"/>
            <consortium name="Mycorrhizal Genomics Consortium"/>
            <person name="Kohler A."/>
            <person name="Kuo A."/>
            <person name="Nagy L.G."/>
            <person name="Floudas D."/>
            <person name="Copeland A."/>
            <person name="Barry K.W."/>
            <person name="Cichocki N."/>
            <person name="Veneault-Fourrey C."/>
            <person name="LaButti K."/>
            <person name="Lindquist E.A."/>
            <person name="Lipzen A."/>
            <person name="Lundell T."/>
            <person name="Morin E."/>
            <person name="Murat C."/>
            <person name="Riley R."/>
            <person name="Ohm R."/>
            <person name="Sun H."/>
            <person name="Tunlid A."/>
            <person name="Henrissat B."/>
            <person name="Grigoriev I.V."/>
            <person name="Hibbett D.S."/>
            <person name="Martin F."/>
        </authorList>
    </citation>
    <scope>NUCLEOTIDE SEQUENCE [LARGE SCALE GENOMIC DNA]</scope>
    <source>
        <strain evidence="4">ATCC 200175</strain>
    </source>
</reference>
<dbReference type="Pfam" id="PF00096">
    <property type="entry name" value="zf-C2H2"/>
    <property type="match status" value="1"/>
</dbReference>
<feature type="domain" description="C2H2-type" evidence="2">
    <location>
        <begin position="97"/>
        <end position="123"/>
    </location>
</feature>
<keyword evidence="1" id="KW-0862">Zinc</keyword>
<dbReference type="GO" id="GO:0008270">
    <property type="term" value="F:zinc ion binding"/>
    <property type="evidence" value="ECO:0007669"/>
    <property type="project" value="UniProtKB-KW"/>
</dbReference>
<accession>A0A0C9U9R9</accession>
<dbReference type="HOGENOM" id="CLU_098736_0_0_1"/>
<dbReference type="EMBL" id="KN819336">
    <property type="protein sequence ID" value="KIJ15681.1"/>
    <property type="molecule type" value="Genomic_DNA"/>
</dbReference>